<proteinExistence type="predicted"/>
<evidence type="ECO:0000313" key="2">
    <source>
        <dbReference type="Proteomes" id="UP001171299"/>
    </source>
</evidence>
<dbReference type="EMBL" id="JAUOOM010000006">
    <property type="protein sequence ID" value="MDO6406473.1"/>
    <property type="molecule type" value="Genomic_DNA"/>
</dbReference>
<comment type="caution">
    <text evidence="1">The sequence shown here is derived from an EMBL/GenBank/DDBJ whole genome shotgun (WGS) entry which is preliminary data.</text>
</comment>
<protein>
    <recommendedName>
        <fullName evidence="3">DUF4222 domain-containing protein</fullName>
    </recommendedName>
</protein>
<evidence type="ECO:0000313" key="1">
    <source>
        <dbReference type="EMBL" id="MDO6406473.1"/>
    </source>
</evidence>
<accession>A0ABT8XTQ6</accession>
<gene>
    <name evidence="1" type="ORF">Q3404_07790</name>
</gene>
<sequence>MTPVEFKERLSRWPGTSFMHIEWELHNNQYEIYATGDCHFTRSRLFLCRVPTERQSRTLTSNFREWLPRINRILRKEKKKYS</sequence>
<evidence type="ECO:0008006" key="3">
    <source>
        <dbReference type="Google" id="ProtNLM"/>
    </source>
</evidence>
<name>A0ABT8XTQ6_9GAMM</name>
<dbReference type="Proteomes" id="UP001171299">
    <property type="component" value="Unassembled WGS sequence"/>
</dbReference>
<dbReference type="RefSeq" id="WP_208726980.1">
    <property type="nucleotide sequence ID" value="NZ_CP024639.1"/>
</dbReference>
<organism evidence="1 2">
    <name type="scientific">Pantoea phytobeneficialis</name>
    <dbReference type="NCBI Taxonomy" id="2052056"/>
    <lineage>
        <taxon>Bacteria</taxon>
        <taxon>Pseudomonadati</taxon>
        <taxon>Pseudomonadota</taxon>
        <taxon>Gammaproteobacteria</taxon>
        <taxon>Enterobacterales</taxon>
        <taxon>Erwiniaceae</taxon>
        <taxon>Pantoea</taxon>
    </lineage>
</organism>
<keyword evidence="2" id="KW-1185">Reference proteome</keyword>
<reference evidence="1" key="1">
    <citation type="submission" date="2023-07" db="EMBL/GenBank/DDBJ databases">
        <title>The extreme plant-growth-promoting properties of Pantoea phytobeneficialis PF55 revealed by functional and genomic analysis.</title>
        <authorList>
            <person name="Nascimento F.X."/>
            <person name="Marcio R.J."/>
        </authorList>
    </citation>
    <scope>NUCLEOTIDE SEQUENCE</scope>
    <source>
        <strain evidence="1">PF55</strain>
    </source>
</reference>